<reference evidence="1" key="2">
    <citation type="submission" date="2020-09" db="EMBL/GenBank/DDBJ databases">
        <authorList>
            <person name="Sun Q."/>
            <person name="Kim S."/>
        </authorList>
    </citation>
    <scope>NUCLEOTIDE SEQUENCE</scope>
    <source>
        <strain evidence="1">KCTC 42651</strain>
    </source>
</reference>
<accession>A0A919CR86</accession>
<gene>
    <name evidence="1" type="ORF">GCM10017083_40370</name>
</gene>
<reference evidence="1" key="1">
    <citation type="journal article" date="2014" name="Int. J. Syst. Evol. Microbiol.">
        <title>Complete genome sequence of Corynebacterium casei LMG S-19264T (=DSM 44701T), isolated from a smear-ripened cheese.</title>
        <authorList>
            <consortium name="US DOE Joint Genome Institute (JGI-PGF)"/>
            <person name="Walter F."/>
            <person name="Albersmeier A."/>
            <person name="Kalinowski J."/>
            <person name="Ruckert C."/>
        </authorList>
    </citation>
    <scope>NUCLEOTIDE SEQUENCE</scope>
    <source>
        <strain evidence="1">KCTC 42651</strain>
    </source>
</reference>
<dbReference type="InterPro" id="IPR009922">
    <property type="entry name" value="DUF1457"/>
</dbReference>
<protein>
    <recommendedName>
        <fullName evidence="3">PAS domain-containing protein</fullName>
    </recommendedName>
</protein>
<dbReference type="AlphaFoldDB" id="A0A919CR86"/>
<dbReference type="Proteomes" id="UP000630353">
    <property type="component" value="Unassembled WGS sequence"/>
</dbReference>
<evidence type="ECO:0000313" key="1">
    <source>
        <dbReference type="EMBL" id="GHD58042.1"/>
    </source>
</evidence>
<sequence>MAHETHSTDPSYLEGQRLLRRSVNAPIRMVLMYWLGLHDGERPPARQQFDPVDLPSRALPYLFLLERIPGPGWRLRLAGSHLVDALGRDFTGCELVDEQIPGVSLSRTVRLLNQMAETGLPGHFHGRSTFRFRDNYDDHEQVLLPFRDRKTGLIEAVLGAIVYEGLQGAFGPGATW</sequence>
<evidence type="ECO:0008006" key="3">
    <source>
        <dbReference type="Google" id="ProtNLM"/>
    </source>
</evidence>
<name>A0A919CR86_9PROT</name>
<dbReference type="Pfam" id="PF07310">
    <property type="entry name" value="PAS_5"/>
    <property type="match status" value="1"/>
</dbReference>
<keyword evidence="2" id="KW-1185">Reference proteome</keyword>
<comment type="caution">
    <text evidence="1">The sequence shown here is derived from an EMBL/GenBank/DDBJ whole genome shotgun (WGS) entry which is preliminary data.</text>
</comment>
<proteinExistence type="predicted"/>
<organism evidence="1 2">
    <name type="scientific">Thalassobaculum fulvum</name>
    <dbReference type="NCBI Taxonomy" id="1633335"/>
    <lineage>
        <taxon>Bacteria</taxon>
        <taxon>Pseudomonadati</taxon>
        <taxon>Pseudomonadota</taxon>
        <taxon>Alphaproteobacteria</taxon>
        <taxon>Rhodospirillales</taxon>
        <taxon>Thalassobaculaceae</taxon>
        <taxon>Thalassobaculum</taxon>
    </lineage>
</organism>
<evidence type="ECO:0000313" key="2">
    <source>
        <dbReference type="Proteomes" id="UP000630353"/>
    </source>
</evidence>
<dbReference type="EMBL" id="BMZS01000010">
    <property type="protein sequence ID" value="GHD58042.1"/>
    <property type="molecule type" value="Genomic_DNA"/>
</dbReference>